<feature type="compositionally biased region" description="Low complexity" evidence="10">
    <location>
        <begin position="451"/>
        <end position="465"/>
    </location>
</feature>
<dbReference type="EMBL" id="JABCRI010000014">
    <property type="protein sequence ID" value="KAF8394730.1"/>
    <property type="molecule type" value="Genomic_DNA"/>
</dbReference>
<evidence type="ECO:0000256" key="10">
    <source>
        <dbReference type="SAM" id="MobiDB-lite"/>
    </source>
</evidence>
<dbReference type="PANTHER" id="PTHR31251:SF86">
    <property type="entry name" value="SQUAMOSA PROMOTER-BINDING-LIKE PROTEIN 1"/>
    <property type="match status" value="1"/>
</dbReference>
<keyword evidence="6" id="KW-0238">DNA-binding</keyword>
<keyword evidence="11" id="KW-0472">Membrane</keyword>
<dbReference type="SUPFAM" id="SSF48403">
    <property type="entry name" value="Ankyrin repeat"/>
    <property type="match status" value="1"/>
</dbReference>
<dbReference type="GO" id="GO:0008270">
    <property type="term" value="F:zinc ion binding"/>
    <property type="evidence" value="ECO:0007669"/>
    <property type="project" value="UniProtKB-KW"/>
</dbReference>
<feature type="domain" description="SBP-type" evidence="12">
    <location>
        <begin position="145"/>
        <end position="222"/>
    </location>
</feature>
<dbReference type="OrthoDB" id="514967at2759"/>
<dbReference type="GO" id="GO:0003677">
    <property type="term" value="F:DNA binding"/>
    <property type="evidence" value="ECO:0007669"/>
    <property type="project" value="UniProtKB-KW"/>
</dbReference>
<dbReference type="OMA" id="EITHGNN"/>
<accession>A0A834YUY5</accession>
<organism evidence="13 14">
    <name type="scientific">Tetracentron sinense</name>
    <name type="common">Spur-leaf</name>
    <dbReference type="NCBI Taxonomy" id="13715"/>
    <lineage>
        <taxon>Eukaryota</taxon>
        <taxon>Viridiplantae</taxon>
        <taxon>Streptophyta</taxon>
        <taxon>Embryophyta</taxon>
        <taxon>Tracheophyta</taxon>
        <taxon>Spermatophyta</taxon>
        <taxon>Magnoliopsida</taxon>
        <taxon>Trochodendrales</taxon>
        <taxon>Trochodendraceae</taxon>
        <taxon>Tetracentron</taxon>
    </lineage>
</organism>
<evidence type="ECO:0000256" key="4">
    <source>
        <dbReference type="ARBA" id="ARBA00022833"/>
    </source>
</evidence>
<feature type="compositionally biased region" description="Polar residues" evidence="10">
    <location>
        <begin position="439"/>
        <end position="450"/>
    </location>
</feature>
<evidence type="ECO:0000256" key="5">
    <source>
        <dbReference type="ARBA" id="ARBA00023015"/>
    </source>
</evidence>
<feature type="transmembrane region" description="Helical" evidence="11">
    <location>
        <begin position="966"/>
        <end position="984"/>
    </location>
</feature>
<comment type="subcellular location">
    <subcellularLocation>
        <location evidence="1">Nucleus</location>
    </subcellularLocation>
</comment>
<feature type="region of interest" description="Disordered" evidence="10">
    <location>
        <begin position="426"/>
        <end position="465"/>
    </location>
</feature>
<keyword evidence="8" id="KW-0539">Nucleus</keyword>
<keyword evidence="11" id="KW-0812">Transmembrane</keyword>
<keyword evidence="4" id="KW-0862">Zinc</keyword>
<keyword evidence="11" id="KW-1133">Transmembrane helix</keyword>
<reference evidence="13 14" key="1">
    <citation type="submission" date="2020-04" db="EMBL/GenBank/DDBJ databases">
        <title>Plant Genome Project.</title>
        <authorList>
            <person name="Zhang R.-G."/>
        </authorList>
    </citation>
    <scope>NUCLEOTIDE SEQUENCE [LARGE SCALE GENOMIC DNA]</scope>
    <source>
        <strain evidence="13">YNK0</strain>
        <tissue evidence="13">Leaf</tissue>
    </source>
</reference>
<evidence type="ECO:0000256" key="2">
    <source>
        <dbReference type="ARBA" id="ARBA00022723"/>
    </source>
</evidence>
<keyword evidence="2" id="KW-0479">Metal-binding</keyword>
<evidence type="ECO:0000256" key="3">
    <source>
        <dbReference type="ARBA" id="ARBA00022771"/>
    </source>
</evidence>
<dbReference type="FunFam" id="4.10.1100.10:FF:000001">
    <property type="entry name" value="Squamosa promoter-binding-like protein 14"/>
    <property type="match status" value="1"/>
</dbReference>
<dbReference type="GO" id="GO:0005634">
    <property type="term" value="C:nucleus"/>
    <property type="evidence" value="ECO:0007669"/>
    <property type="project" value="UniProtKB-SubCell"/>
</dbReference>
<dbReference type="Gene3D" id="1.25.40.20">
    <property type="entry name" value="Ankyrin repeat-containing domain"/>
    <property type="match status" value="1"/>
</dbReference>
<keyword evidence="14" id="KW-1185">Reference proteome</keyword>
<keyword evidence="3 9" id="KW-0863">Zinc-finger</keyword>
<proteinExistence type="predicted"/>
<dbReference type="Gene3D" id="4.10.1100.10">
    <property type="entry name" value="Transcription factor, SBP-box domain"/>
    <property type="match status" value="1"/>
</dbReference>
<keyword evidence="5" id="KW-0805">Transcription regulation</keyword>
<dbReference type="PANTHER" id="PTHR31251">
    <property type="entry name" value="SQUAMOSA PROMOTER-BINDING-LIKE PROTEIN 4"/>
    <property type="match status" value="1"/>
</dbReference>
<name>A0A834YUY5_TETSI</name>
<gene>
    <name evidence="13" type="ORF">HHK36_020947</name>
</gene>
<evidence type="ECO:0000313" key="13">
    <source>
        <dbReference type="EMBL" id="KAF8394730.1"/>
    </source>
</evidence>
<keyword evidence="7" id="KW-0804">Transcription</keyword>
<evidence type="ECO:0000256" key="11">
    <source>
        <dbReference type="SAM" id="Phobius"/>
    </source>
</evidence>
<evidence type="ECO:0000256" key="6">
    <source>
        <dbReference type="ARBA" id="ARBA00023125"/>
    </source>
</evidence>
<protein>
    <recommendedName>
        <fullName evidence="12">SBP-type domain-containing protein</fullName>
    </recommendedName>
</protein>
<dbReference type="InterPro" id="IPR036770">
    <property type="entry name" value="Ankyrin_rpt-contain_sf"/>
</dbReference>
<sequence>METKIGGSGASDLKGVGKRSLEWDLNDWKWDGDLFIARSLNSTPSDCKSRQLFPVGSGIPVTEVLSNSSSSCSEEVNLGIVKGKRELEKRRRVVVVEENELNEESGSLTLQLGRHGYPINEGGVGNCCDEKNGKKTKLLGATSNRAVCQVADCGADLSNAKDYHRRHKVCDVHSKASKAIVGNIMQRFCQQCSRFHVLQEFDEGKRSCRRRLAGHNIRRRKTHPDDVVNRSSLNDDQTSNYLLISLLRILSNMHPNSSDQTKHQDLLAHLLRNLASLAGTFDGRNISSLLQGSQDFLNVGTSFGTSKIVPGLLSDSPEPSRFFGSTSTTTGGTGPETPSRHIERYSSLAGSEMPQKGIVTDDSRGGAQHTVSPPKSTILSPVKVGLPAKTDAPKAMVGTFKLNNIDLNCVYNESLDCIKGSHVPANPGTGSLDHPSWLQPDSHQSSPPQTSGNSDSASALSPSGSNGDAQILDWLSHSPTDIESYIRPGCIILTIYLRLADSTWEELCCNLSSSLSRLLEVSNNSFWRTGWVFTRVQQRIAFIYNGQIVLDTPLPLTNHSHCRISSVIPIAVSASEKAQFVVKGFNLSRATTSLRCALEGKYLVEEATHGLVEGGDTIKEHDQLQCFSFPCSIPNVTGRGFMEVEDHGLSSTFFPFIVAEQDVCSEIRMLESAIGVVENDDDAQGRTGRMEAKNQALHFIHEMGWLLHRSHLKSRLDHMDPNSDIFPLKRFIWLMEFSVDRDWCFVVKKLLDILLAGTVNAGEHPSVELALSEMGLLHRAVRRNSRPVVELLLRYVPDRVLDKSGSEHKQHNDRGYENFLFRPDAIGPAGLTPLHVAAGRDGSENMLDALTDDPGLVGIEAWKSARDATGFTPEDYANLRSHYSYIHLVQKKINKKSEAGHVVLDIPSILSDCNVKQKQMIGLNSPKISSFQVEMVQLRPIQQHCKLCDQKLAYNNGSRSLTYRPAMLSMLAIAAVCVCVALLFKSSPEVLCIFHPFRWELLDYGSI</sequence>
<dbReference type="PROSITE" id="PS51141">
    <property type="entry name" value="ZF_SBP"/>
    <property type="match status" value="1"/>
</dbReference>
<evidence type="ECO:0000256" key="8">
    <source>
        <dbReference type="ARBA" id="ARBA00023242"/>
    </source>
</evidence>
<dbReference type="Pfam" id="PF26102">
    <property type="entry name" value="Ig_SPL7"/>
    <property type="match status" value="1"/>
</dbReference>
<evidence type="ECO:0000256" key="1">
    <source>
        <dbReference type="ARBA" id="ARBA00004123"/>
    </source>
</evidence>
<dbReference type="InterPro" id="IPR004333">
    <property type="entry name" value="SBP_dom"/>
</dbReference>
<evidence type="ECO:0000259" key="12">
    <source>
        <dbReference type="PROSITE" id="PS51141"/>
    </source>
</evidence>
<dbReference type="InterPro" id="IPR044817">
    <property type="entry name" value="SBP-like"/>
</dbReference>
<evidence type="ECO:0000313" key="14">
    <source>
        <dbReference type="Proteomes" id="UP000655225"/>
    </source>
</evidence>
<dbReference type="AlphaFoldDB" id="A0A834YUY5"/>
<dbReference type="SUPFAM" id="SSF103612">
    <property type="entry name" value="SBT domain"/>
    <property type="match status" value="1"/>
</dbReference>
<evidence type="ECO:0000256" key="7">
    <source>
        <dbReference type="ARBA" id="ARBA00023163"/>
    </source>
</evidence>
<dbReference type="Pfam" id="PF03110">
    <property type="entry name" value="SBP"/>
    <property type="match status" value="1"/>
</dbReference>
<dbReference type="InterPro" id="IPR036893">
    <property type="entry name" value="SBP_sf"/>
</dbReference>
<comment type="caution">
    <text evidence="13">The sequence shown here is derived from an EMBL/GenBank/DDBJ whole genome shotgun (WGS) entry which is preliminary data.</text>
</comment>
<evidence type="ECO:0000256" key="9">
    <source>
        <dbReference type="PROSITE-ProRule" id="PRU00470"/>
    </source>
</evidence>
<dbReference type="Proteomes" id="UP000655225">
    <property type="component" value="Unassembled WGS sequence"/>
</dbReference>